<dbReference type="CDD" id="cd03352">
    <property type="entry name" value="LbH_LpxD"/>
    <property type="match status" value="1"/>
</dbReference>
<dbReference type="Gene3D" id="2.160.10.10">
    <property type="entry name" value="Hexapeptide repeat proteins"/>
    <property type="match status" value="1"/>
</dbReference>
<keyword evidence="4 7" id="KW-0677">Repeat</keyword>
<dbReference type="PANTHER" id="PTHR43378">
    <property type="entry name" value="UDP-3-O-ACYLGLUCOSAMINE N-ACYLTRANSFERASE"/>
    <property type="match status" value="1"/>
</dbReference>
<evidence type="ECO:0000313" key="10">
    <source>
        <dbReference type="Proteomes" id="UP000219020"/>
    </source>
</evidence>
<comment type="pathway">
    <text evidence="7">Bacterial outer membrane biogenesis; LPS lipid A biosynthesis.</text>
</comment>
<dbReference type="RefSeq" id="WP_097357153.1">
    <property type="nucleotide sequence ID" value="NZ_CAWNJE010000022.1"/>
</dbReference>
<dbReference type="GO" id="GO:0016410">
    <property type="term" value="F:N-acyltransferase activity"/>
    <property type="evidence" value="ECO:0007669"/>
    <property type="project" value="InterPro"/>
</dbReference>
<dbReference type="EC" id="2.3.1.191" evidence="7"/>
<dbReference type="Gene3D" id="3.40.1390.10">
    <property type="entry name" value="MurE/MurF, N-terminal domain"/>
    <property type="match status" value="1"/>
</dbReference>
<dbReference type="NCBIfam" id="TIGR01853">
    <property type="entry name" value="lipid_A_lpxD"/>
    <property type="match status" value="1"/>
</dbReference>
<dbReference type="Pfam" id="PF04613">
    <property type="entry name" value="LpxD"/>
    <property type="match status" value="1"/>
</dbReference>
<sequence>MVSITLAELAERLGAKLQGDGTVVISSIASMDKAGKGQITFLASSKYRKHLAKCQASAVIIKEVDLICPNRNALVMKDPYLGYALTAQFLDTTPACASDIAPSSYVSTMATLGVGVSVGHNAVIEDGAILGDYVQIGAGCFVGKNASLGSNTRLWANVSIYHNVVIGEYCLIQSGAVIGSDGFGYANDKGLWVKIPQVGSVVIGNGVEIGACTSIDRGALGDTLIGDGVIIDNQCQIAHNISIGKNTAIAGATVMGGSLKIGKHCFIGGACVINGHIEITDGVSITGMGMVMRSITEPGMYSSGIPLQKNREWRKTAARVMRIEDMQKRLKAVEKQLKES</sequence>
<keyword evidence="5 7" id="KW-0443">Lipid metabolism</keyword>
<dbReference type="Gene3D" id="1.20.5.170">
    <property type="match status" value="1"/>
</dbReference>
<keyword evidence="2 7" id="KW-0441">Lipid A biosynthesis</keyword>
<evidence type="ECO:0000313" key="9">
    <source>
        <dbReference type="EMBL" id="PCS21324.1"/>
    </source>
</evidence>
<evidence type="ECO:0000256" key="5">
    <source>
        <dbReference type="ARBA" id="ARBA00023098"/>
    </source>
</evidence>
<comment type="catalytic activity">
    <reaction evidence="7">
        <text>a UDP-3-O-[(3R)-3-hydroxyacyl]-alpha-D-glucosamine + a (3R)-hydroxyacyl-[ACP] = a UDP-2-N,3-O-bis[(3R)-3-hydroxyacyl]-alpha-D-glucosamine + holo-[ACP] + H(+)</text>
        <dbReference type="Rhea" id="RHEA:53836"/>
        <dbReference type="Rhea" id="RHEA-COMP:9685"/>
        <dbReference type="Rhea" id="RHEA-COMP:9945"/>
        <dbReference type="ChEBI" id="CHEBI:15378"/>
        <dbReference type="ChEBI" id="CHEBI:64479"/>
        <dbReference type="ChEBI" id="CHEBI:78827"/>
        <dbReference type="ChEBI" id="CHEBI:137740"/>
        <dbReference type="ChEBI" id="CHEBI:137748"/>
        <dbReference type="EC" id="2.3.1.191"/>
    </reaction>
</comment>
<dbReference type="PANTHER" id="PTHR43378:SF2">
    <property type="entry name" value="UDP-3-O-ACYLGLUCOSAMINE N-ACYLTRANSFERASE 1, MITOCHONDRIAL-RELATED"/>
    <property type="match status" value="1"/>
</dbReference>
<dbReference type="InterPro" id="IPR020573">
    <property type="entry name" value="UDP_GlcNAc_AcTrfase_non-rep"/>
</dbReference>
<proteinExistence type="inferred from homology"/>
<comment type="subunit">
    <text evidence="7">Homotrimer.</text>
</comment>
<dbReference type="GO" id="GO:0009245">
    <property type="term" value="P:lipid A biosynthetic process"/>
    <property type="evidence" value="ECO:0007669"/>
    <property type="project" value="UniProtKB-UniRule"/>
</dbReference>
<dbReference type="GO" id="GO:0016020">
    <property type="term" value="C:membrane"/>
    <property type="evidence" value="ECO:0007669"/>
    <property type="project" value="GOC"/>
</dbReference>
<dbReference type="InterPro" id="IPR001451">
    <property type="entry name" value="Hexapep"/>
</dbReference>
<comment type="caution">
    <text evidence="9">The sequence shown here is derived from an EMBL/GenBank/DDBJ whole genome shotgun (WGS) entry which is preliminary data.</text>
</comment>
<comment type="function">
    <text evidence="7">Catalyzes the N-acylation of UDP-3-O-acylglucosamine using 3-hydroxyacyl-ACP as the acyl donor. Is involved in the biosynthesis of lipid A, a phosphorylated glycolipid that anchors the lipopolysaccharide to the outer membrane of the cell.</text>
</comment>
<evidence type="ECO:0000256" key="3">
    <source>
        <dbReference type="ARBA" id="ARBA00022679"/>
    </source>
</evidence>
<keyword evidence="6 7" id="KW-0012">Acyltransferase</keyword>
<dbReference type="NCBIfam" id="NF002060">
    <property type="entry name" value="PRK00892.1"/>
    <property type="match status" value="1"/>
</dbReference>
<dbReference type="PROSITE" id="PS00101">
    <property type="entry name" value="HEXAPEP_TRANSFERASES"/>
    <property type="match status" value="1"/>
</dbReference>
<dbReference type="SUPFAM" id="SSF51161">
    <property type="entry name" value="Trimeric LpxA-like enzymes"/>
    <property type="match status" value="1"/>
</dbReference>
<comment type="similarity">
    <text evidence="7">Belongs to the transferase hexapeptide repeat family. LpxD subfamily.</text>
</comment>
<dbReference type="Pfam" id="PF00132">
    <property type="entry name" value="Hexapep"/>
    <property type="match status" value="1"/>
</dbReference>
<keyword evidence="10" id="KW-1185">Reference proteome</keyword>
<dbReference type="UniPathway" id="UPA00973"/>
<organism evidence="9 10">
    <name type="scientific">Candidatus Enterovibrio escicola</name>
    <dbReference type="NCBI Taxonomy" id="1927127"/>
    <lineage>
        <taxon>Bacteria</taxon>
        <taxon>Pseudomonadati</taxon>
        <taxon>Pseudomonadota</taxon>
        <taxon>Gammaproteobacteria</taxon>
        <taxon>Vibrionales</taxon>
        <taxon>Vibrionaceae</taxon>
        <taxon>Enterovibrio</taxon>
    </lineage>
</organism>
<feature type="domain" description="UDP-3-O-[3-hydroxymyristoyl] glucosamine N-acyltransferase non-repeat region" evidence="8">
    <location>
        <begin position="23"/>
        <end position="88"/>
    </location>
</feature>
<evidence type="ECO:0000256" key="7">
    <source>
        <dbReference type="HAMAP-Rule" id="MF_00523"/>
    </source>
</evidence>
<gene>
    <name evidence="7" type="primary">lpxD</name>
    <name evidence="9" type="ORF">BTN49_2863</name>
</gene>
<dbReference type="InterPro" id="IPR007691">
    <property type="entry name" value="LpxD"/>
</dbReference>
<dbReference type="GO" id="GO:0103118">
    <property type="term" value="F:UDP-3-O-[(3R)-3-hydroxyacyl]-glucosamine N-acyltransferase activity"/>
    <property type="evidence" value="ECO:0007669"/>
    <property type="project" value="UniProtKB-EC"/>
</dbReference>
<dbReference type="HAMAP" id="MF_00523">
    <property type="entry name" value="LpxD"/>
    <property type="match status" value="1"/>
</dbReference>
<reference evidence="10" key="1">
    <citation type="submission" date="2017-04" db="EMBL/GenBank/DDBJ databases">
        <title>Genome evolution of the luminous symbionts of deep sea anglerfish.</title>
        <authorList>
            <person name="Hendry T.A."/>
        </authorList>
    </citation>
    <scope>NUCLEOTIDE SEQUENCE [LARGE SCALE GENOMIC DNA]</scope>
</reference>
<accession>A0A2A5SZI2</accession>
<keyword evidence="1 7" id="KW-0444">Lipid biosynthesis</keyword>
<dbReference type="FunFam" id="2.160.10.10:FF:000005">
    <property type="entry name" value="UDP-3-O-(3-hydroxymyristoyl)glucosamine N-acyltransferase"/>
    <property type="match status" value="1"/>
</dbReference>
<feature type="active site" description="Proton acceptor" evidence="7">
    <location>
        <position position="239"/>
    </location>
</feature>
<evidence type="ECO:0000256" key="2">
    <source>
        <dbReference type="ARBA" id="ARBA00022556"/>
    </source>
</evidence>
<protein>
    <recommendedName>
        <fullName evidence="7">UDP-3-O-acylglucosamine N-acyltransferase</fullName>
        <ecNumber evidence="7">2.3.1.191</ecNumber>
    </recommendedName>
</protein>
<evidence type="ECO:0000256" key="1">
    <source>
        <dbReference type="ARBA" id="ARBA00022516"/>
    </source>
</evidence>
<dbReference type="Proteomes" id="UP000219020">
    <property type="component" value="Unassembled WGS sequence"/>
</dbReference>
<evidence type="ECO:0000259" key="8">
    <source>
        <dbReference type="Pfam" id="PF04613"/>
    </source>
</evidence>
<dbReference type="GeneID" id="66952451"/>
<dbReference type="InterPro" id="IPR018357">
    <property type="entry name" value="Hexapep_transf_CS"/>
</dbReference>
<name>A0A2A5SZI2_9GAMM</name>
<dbReference type="AlphaFoldDB" id="A0A2A5SZI2"/>
<dbReference type="EMBL" id="NBYY01000034">
    <property type="protein sequence ID" value="PCS21324.1"/>
    <property type="molecule type" value="Genomic_DNA"/>
</dbReference>
<keyword evidence="3 7" id="KW-0808">Transferase</keyword>
<evidence type="ECO:0000256" key="4">
    <source>
        <dbReference type="ARBA" id="ARBA00022737"/>
    </source>
</evidence>
<dbReference type="InterPro" id="IPR011004">
    <property type="entry name" value="Trimer_LpxA-like_sf"/>
</dbReference>
<evidence type="ECO:0000256" key="6">
    <source>
        <dbReference type="ARBA" id="ARBA00023315"/>
    </source>
</evidence>